<evidence type="ECO:0000313" key="12">
    <source>
        <dbReference type="WBParaSite" id="maker-uti_cns_0003554-snap-gene-0.20-mRNA-1"/>
    </source>
</evidence>
<dbReference type="AlphaFoldDB" id="A0A1I8GYX1"/>
<proteinExistence type="predicted"/>
<keyword evidence="3" id="KW-1003">Cell membrane</keyword>
<dbReference type="GO" id="GO:0005921">
    <property type="term" value="C:gap junction"/>
    <property type="evidence" value="ECO:0007669"/>
    <property type="project" value="TreeGrafter"/>
</dbReference>
<feature type="transmembrane region" description="Helical" evidence="9">
    <location>
        <begin position="84"/>
        <end position="105"/>
    </location>
</feature>
<keyword evidence="2" id="KW-0813">Transport</keyword>
<dbReference type="Pfam" id="PF00876">
    <property type="entry name" value="Innexin"/>
    <property type="match status" value="1"/>
</dbReference>
<dbReference type="WBParaSite" id="maker-uti_cns_0003554-snap-gene-0.20-mRNA-1">
    <property type="protein sequence ID" value="maker-uti_cns_0003554-snap-gene-0.20-mRNA-1"/>
    <property type="gene ID" value="maker-uti_cns_0003554-snap-gene-0.20"/>
</dbReference>
<evidence type="ECO:0000256" key="4">
    <source>
        <dbReference type="ARBA" id="ARBA00022692"/>
    </source>
</evidence>
<evidence type="ECO:0000256" key="1">
    <source>
        <dbReference type="ARBA" id="ARBA00004651"/>
    </source>
</evidence>
<evidence type="ECO:0000313" key="10">
    <source>
        <dbReference type="Proteomes" id="UP000095280"/>
    </source>
</evidence>
<keyword evidence="8" id="KW-0407">Ion channel</keyword>
<keyword evidence="6" id="KW-0406">Ion transport</keyword>
<keyword evidence="5 9" id="KW-1133">Transmembrane helix</keyword>
<dbReference type="Proteomes" id="UP000095280">
    <property type="component" value="Unplaced"/>
</dbReference>
<dbReference type="GO" id="GO:0034220">
    <property type="term" value="P:monoatomic ion transmembrane transport"/>
    <property type="evidence" value="ECO:0007669"/>
    <property type="project" value="UniProtKB-KW"/>
</dbReference>
<dbReference type="GO" id="GO:0005886">
    <property type="term" value="C:plasma membrane"/>
    <property type="evidence" value="ECO:0007669"/>
    <property type="project" value="UniProtKB-SubCell"/>
</dbReference>
<evidence type="ECO:0000256" key="5">
    <source>
        <dbReference type="ARBA" id="ARBA00022989"/>
    </source>
</evidence>
<dbReference type="WBParaSite" id="maker-uti_cns_0047347-snap-gene-0.6-mRNA-1">
    <property type="protein sequence ID" value="maker-uti_cns_0047347-snap-gene-0.6-mRNA-1"/>
    <property type="gene ID" value="maker-uti_cns_0047347-snap-gene-0.6"/>
</dbReference>
<feature type="transmembrane region" description="Helical" evidence="9">
    <location>
        <begin position="154"/>
        <end position="178"/>
    </location>
</feature>
<name>A0A1I8GYX1_9PLAT</name>
<organism evidence="10 12">
    <name type="scientific">Macrostomum lignano</name>
    <dbReference type="NCBI Taxonomy" id="282301"/>
    <lineage>
        <taxon>Eukaryota</taxon>
        <taxon>Metazoa</taxon>
        <taxon>Spiralia</taxon>
        <taxon>Lophotrochozoa</taxon>
        <taxon>Platyhelminthes</taxon>
        <taxon>Rhabditophora</taxon>
        <taxon>Macrostomorpha</taxon>
        <taxon>Macrostomida</taxon>
        <taxon>Macrostomidae</taxon>
        <taxon>Macrostomum</taxon>
    </lineage>
</organism>
<comment type="subcellular location">
    <subcellularLocation>
        <location evidence="1">Cell membrane</location>
        <topology evidence="1">Multi-pass membrane protein</topology>
    </subcellularLocation>
</comment>
<evidence type="ECO:0000256" key="6">
    <source>
        <dbReference type="ARBA" id="ARBA00023065"/>
    </source>
</evidence>
<dbReference type="GO" id="GO:0005243">
    <property type="term" value="F:gap junction channel activity"/>
    <property type="evidence" value="ECO:0007669"/>
    <property type="project" value="TreeGrafter"/>
</dbReference>
<dbReference type="WBParaSite" id="maker-uti_cns_0003477-snap-gene-0.5-mRNA-1">
    <property type="protein sequence ID" value="maker-uti_cns_0003477-snap-gene-0.5-mRNA-1"/>
    <property type="gene ID" value="maker-uti_cns_0003477-snap-gene-0.5"/>
</dbReference>
<sequence>LLWDLASFGGLGVDPAELLRMARGSAHRDRARRRDEVTTVADVMRRTLNGGCSYCFCCGRCRCMQCEQKRADWRWSITLLPSYLLVKLIGMANVVLQLIILRQFFGLDLTAWSHWEETAFPSVGICKLQYQALTHLQSIVAFCTISTNVLTEKVALLLSIYLPIVLAICTLSLLLWIYRLTKHRTLRSLDSNFLGTNGLFLLHMILINAGELFTSELIGDLYRGFVQRQGPKVHDRNVPSDTCPETSAISLAVTETSRSAMV</sequence>
<evidence type="ECO:0000313" key="11">
    <source>
        <dbReference type="WBParaSite" id="maker-uti_cns_0003477-snap-gene-0.5-mRNA-1"/>
    </source>
</evidence>
<evidence type="ECO:0000256" key="3">
    <source>
        <dbReference type="ARBA" id="ARBA00022475"/>
    </source>
</evidence>
<keyword evidence="10" id="KW-1185">Reference proteome</keyword>
<protein>
    <submittedName>
        <fullName evidence="11 12">G_PROTEIN_RECEP_F1_2 domain-containing protein</fullName>
    </submittedName>
</protein>
<evidence type="ECO:0000256" key="2">
    <source>
        <dbReference type="ARBA" id="ARBA00022448"/>
    </source>
</evidence>
<dbReference type="PANTHER" id="PTHR11893">
    <property type="entry name" value="INNEXIN"/>
    <property type="match status" value="1"/>
</dbReference>
<keyword evidence="7 9" id="KW-0472">Membrane</keyword>
<dbReference type="InterPro" id="IPR000990">
    <property type="entry name" value="Innexin"/>
</dbReference>
<reference evidence="11 12" key="1">
    <citation type="submission" date="2016-11" db="UniProtKB">
        <authorList>
            <consortium name="WormBaseParasite"/>
        </authorList>
    </citation>
    <scope>IDENTIFICATION</scope>
</reference>
<accession>A0A1I8GYX1</accession>
<keyword evidence="4 9" id="KW-0812">Transmembrane</keyword>
<dbReference type="PANTHER" id="PTHR11893:SF45">
    <property type="entry name" value="INNEXIN"/>
    <property type="match status" value="1"/>
</dbReference>
<evidence type="ECO:0000256" key="9">
    <source>
        <dbReference type="SAM" id="Phobius"/>
    </source>
</evidence>
<evidence type="ECO:0000256" key="7">
    <source>
        <dbReference type="ARBA" id="ARBA00023136"/>
    </source>
</evidence>
<evidence type="ECO:0000256" key="8">
    <source>
        <dbReference type="ARBA" id="ARBA00023303"/>
    </source>
</evidence>